<dbReference type="PANTHER" id="PTHR31735:SF1">
    <property type="entry name" value="VACUOLAR MEMBRANE PROTEIN YPL162C"/>
    <property type="match status" value="1"/>
</dbReference>
<proteinExistence type="predicted"/>
<dbReference type="Pfam" id="PF12400">
    <property type="entry name" value="STIMATE"/>
    <property type="match status" value="1"/>
</dbReference>
<dbReference type="RefSeq" id="XP_022466503.1">
    <property type="nucleotide sequence ID" value="XM_022610181.1"/>
</dbReference>
<dbReference type="KEGG" id="kng:KNAG_0J01770"/>
<keyword evidence="2" id="KW-1133">Transmembrane helix</keyword>
<evidence type="ECO:0000256" key="2">
    <source>
        <dbReference type="SAM" id="Phobius"/>
    </source>
</evidence>
<feature type="region of interest" description="Disordered" evidence="1">
    <location>
        <begin position="278"/>
        <end position="320"/>
    </location>
</feature>
<protein>
    <recommendedName>
        <fullName evidence="5">Vacuolar membrane protein</fullName>
    </recommendedName>
</protein>
<dbReference type="OMA" id="LNCFQYF"/>
<keyword evidence="4" id="KW-1185">Reference proteome</keyword>
<accession>J7RR00</accession>
<dbReference type="HOGENOM" id="CLU_040321_2_1_1"/>
<dbReference type="InterPro" id="IPR022127">
    <property type="entry name" value="STIMATE/YPL162C"/>
</dbReference>
<gene>
    <name evidence="3" type="primary">KNAG0J01770</name>
    <name evidence="3" type="ordered locus">KNAG_0J01770</name>
</gene>
<feature type="transmembrane region" description="Helical" evidence="2">
    <location>
        <begin position="225"/>
        <end position="247"/>
    </location>
</feature>
<keyword evidence="2" id="KW-0812">Transmembrane</keyword>
<dbReference type="GO" id="GO:0016020">
    <property type="term" value="C:membrane"/>
    <property type="evidence" value="ECO:0007669"/>
    <property type="project" value="TreeGrafter"/>
</dbReference>
<dbReference type="OrthoDB" id="431202at2759"/>
<name>J7RR00_HUIN7</name>
<reference evidence="3 4" key="1">
    <citation type="journal article" date="2011" name="Proc. Natl. Acad. Sci. U.S.A.">
        <title>Evolutionary erosion of yeast sex chromosomes by mating-type switching accidents.</title>
        <authorList>
            <person name="Gordon J.L."/>
            <person name="Armisen D."/>
            <person name="Proux-Wera E."/>
            <person name="Oheigeartaigh S.S."/>
            <person name="Byrne K.P."/>
            <person name="Wolfe K.H."/>
        </authorList>
    </citation>
    <scope>NUCLEOTIDE SEQUENCE [LARGE SCALE GENOMIC DNA]</scope>
    <source>
        <strain evidence="4">ATCC MYA-139 / BCRC 22969 / CBS 8797 / CCRC 22969 / KCTC 17520 / NBRC 10181 / NCYC 3082</strain>
    </source>
</reference>
<dbReference type="eggNOG" id="ENOG502S1HE">
    <property type="taxonomic scope" value="Eukaryota"/>
</dbReference>
<feature type="transmembrane region" description="Helical" evidence="2">
    <location>
        <begin position="103"/>
        <end position="123"/>
    </location>
</feature>
<dbReference type="AlphaFoldDB" id="J7RR00"/>
<dbReference type="PANTHER" id="PTHR31735">
    <property type="entry name" value="VACUOLAR MEMBRANE PROTEIN YPL162C"/>
    <property type="match status" value="1"/>
</dbReference>
<keyword evidence="2" id="KW-0472">Membrane</keyword>
<dbReference type="Proteomes" id="UP000006310">
    <property type="component" value="Chromosome 10"/>
</dbReference>
<evidence type="ECO:0000256" key="1">
    <source>
        <dbReference type="SAM" id="MobiDB-lite"/>
    </source>
</evidence>
<dbReference type="GeneID" id="34528013"/>
<evidence type="ECO:0000313" key="4">
    <source>
        <dbReference type="Proteomes" id="UP000006310"/>
    </source>
</evidence>
<dbReference type="STRING" id="1071383.J7RR00"/>
<organism evidence="3 4">
    <name type="scientific">Huiozyma naganishii (strain ATCC MYA-139 / BCRC 22969 / CBS 8797 / KCTC 17520 / NBRC 10181 / NCYC 3082 / Yp74L-3)</name>
    <name type="common">Yeast</name>
    <name type="synonym">Kazachstania naganishii</name>
    <dbReference type="NCBI Taxonomy" id="1071383"/>
    <lineage>
        <taxon>Eukaryota</taxon>
        <taxon>Fungi</taxon>
        <taxon>Dikarya</taxon>
        <taxon>Ascomycota</taxon>
        <taxon>Saccharomycotina</taxon>
        <taxon>Saccharomycetes</taxon>
        <taxon>Saccharomycetales</taxon>
        <taxon>Saccharomycetaceae</taxon>
        <taxon>Huiozyma</taxon>
    </lineage>
</organism>
<feature type="transmembrane region" description="Helical" evidence="2">
    <location>
        <begin position="184"/>
        <end position="205"/>
    </location>
</feature>
<dbReference type="EMBL" id="HE978323">
    <property type="protein sequence ID" value="CCK72258.1"/>
    <property type="molecule type" value="Genomic_DNA"/>
</dbReference>
<feature type="compositionally biased region" description="Polar residues" evidence="1">
    <location>
        <begin position="289"/>
        <end position="299"/>
    </location>
</feature>
<evidence type="ECO:0008006" key="5">
    <source>
        <dbReference type="Google" id="ProtNLM"/>
    </source>
</evidence>
<evidence type="ECO:0000313" key="3">
    <source>
        <dbReference type="EMBL" id="CCK72258.1"/>
    </source>
</evidence>
<reference evidence="4" key="2">
    <citation type="submission" date="2012-08" db="EMBL/GenBank/DDBJ databases">
        <title>Genome sequence of Kazachstania naganishii.</title>
        <authorList>
            <person name="Gordon J.L."/>
            <person name="Armisen D."/>
            <person name="Proux-Wera E."/>
            <person name="OhEigeartaigh S.S."/>
            <person name="Byrne K.P."/>
            <person name="Wolfe K.H."/>
        </authorList>
    </citation>
    <scope>NUCLEOTIDE SEQUENCE [LARGE SCALE GENOMIC DNA]</scope>
    <source>
        <strain evidence="4">ATCC MYA-139 / BCRC 22969 / CBS 8797 / CCRC 22969 / KCTC 17520 / NBRC 10181 / NCYC 3082</strain>
    </source>
</reference>
<sequence>MNYKPKKGTCQLLGPVSLIIQCLMGLLVVMVLLLKRNYEHPRRKLIVWAYDISKQMIGSLVIHFLNLGISVWKRRSSSVRFLFHMAGAGDDGDDGDDGEQCDWYFVNLLMDTTLGIPILWVTLHYIEKLAHMCNITNVESGNYFEEHHTLEPELDLDSNECTGWCGSFHMQGKIPLFSAFCKQLVVFILGLVGMKFVIFLVLNYFEDMAYWFANLVLGWSDPWPNFQVFLVMFVSPVLLNCFQYCCIDNIIKLHHLNKENLDNFESKDNVAMLVGDVEESETDERSAPACSSNESSVYNSLLGVKGKPQRDGRSSYGSNG</sequence>
<feature type="transmembrane region" description="Helical" evidence="2">
    <location>
        <begin position="12"/>
        <end position="34"/>
    </location>
</feature>